<evidence type="ECO:0000313" key="4">
    <source>
        <dbReference type="Proteomes" id="UP001500929"/>
    </source>
</evidence>
<dbReference type="InterPro" id="IPR006674">
    <property type="entry name" value="HD_domain"/>
</dbReference>
<dbReference type="Gene3D" id="1.10.3210.10">
    <property type="entry name" value="Hypothetical protein af1432"/>
    <property type="match status" value="2"/>
</dbReference>
<name>A0ABP5QSI4_9MICO</name>
<dbReference type="SMART" id="SM00471">
    <property type="entry name" value="HDc"/>
    <property type="match status" value="1"/>
</dbReference>
<dbReference type="PANTHER" id="PTHR11373">
    <property type="entry name" value="DEOXYNUCLEOSIDE TRIPHOSPHATE TRIPHOSPHOHYDROLASE"/>
    <property type="match status" value="1"/>
</dbReference>
<dbReference type="SUPFAM" id="SSF109604">
    <property type="entry name" value="HD-domain/PDEase-like"/>
    <property type="match status" value="1"/>
</dbReference>
<reference evidence="4" key="1">
    <citation type="journal article" date="2019" name="Int. J. Syst. Evol. Microbiol.">
        <title>The Global Catalogue of Microorganisms (GCM) 10K type strain sequencing project: providing services to taxonomists for standard genome sequencing and annotation.</title>
        <authorList>
            <consortium name="The Broad Institute Genomics Platform"/>
            <consortium name="The Broad Institute Genome Sequencing Center for Infectious Disease"/>
            <person name="Wu L."/>
            <person name="Ma J."/>
        </authorList>
    </citation>
    <scope>NUCLEOTIDE SEQUENCE [LARGE SCALE GENOMIC DNA]</scope>
    <source>
        <strain evidence="4">JCM 16117</strain>
    </source>
</reference>
<feature type="compositionally biased region" description="Low complexity" evidence="1">
    <location>
        <begin position="8"/>
        <end position="17"/>
    </location>
</feature>
<dbReference type="Proteomes" id="UP001500929">
    <property type="component" value="Unassembled WGS sequence"/>
</dbReference>
<organism evidence="3 4">
    <name type="scientific">Herbiconiux moechotypicola</name>
    <dbReference type="NCBI Taxonomy" id="637393"/>
    <lineage>
        <taxon>Bacteria</taxon>
        <taxon>Bacillati</taxon>
        <taxon>Actinomycetota</taxon>
        <taxon>Actinomycetes</taxon>
        <taxon>Micrococcales</taxon>
        <taxon>Microbacteriaceae</taxon>
        <taxon>Herbiconiux</taxon>
    </lineage>
</organism>
<sequence>MDSAPVLGSTSRGSTARTARREPEVLDELQRAERLPEFRVDLERVRFSPYFSRLSAVTQVISQAGASALIHNRLTHSLKVTAVARTIAVGLDARSEPRGDGVTTTSAGATACDAVVVQAAASAHDLGHPPFGHLGENVLNRIARGTLGLADGFEGNAQTYRILTTLDVCEAADAGLNLTAAVRSAVAKYPWSPRVGSPGPGPGSGPRPGPGAGLGPGSEPGPASGARSGSAVVQSASALPPGLKLVDGEVVVRKYSAYLLDEDDLVDARLCAPGLAPGQQTLECSVMDIADDIAYSVHDVDDFYRAGILSQVAVAREFRGWLANSAGLRMLDAPELEIEGTRNRAGEGLEALRRRMHRDDPWIADDDAFADAVAVVTDDLVEGLLSTVFDGSIAAERRLSAFTSRWIAYLERSIVDAPADTPRTGLITLDTRAWHEVKVLKFVHKHFILNRPDIAMYQRGLSQVLVSLVGAFTEWLDDDHDRKRVPRRLLEMVALADAGYRRLAAEHPERLDDRSPAALQRLGRGRGVIDYVASLSDGQAIAVGEALKGSTDRLWDIGQSL</sequence>
<feature type="compositionally biased region" description="Pro residues" evidence="1">
    <location>
        <begin position="199"/>
        <end position="209"/>
    </location>
</feature>
<keyword evidence="4" id="KW-1185">Reference proteome</keyword>
<evidence type="ECO:0000313" key="3">
    <source>
        <dbReference type="EMBL" id="GAA2243277.1"/>
    </source>
</evidence>
<evidence type="ECO:0000259" key="2">
    <source>
        <dbReference type="SMART" id="SM00471"/>
    </source>
</evidence>
<accession>A0ABP5QSI4</accession>
<dbReference type="RefSeq" id="WP_310795694.1">
    <property type="nucleotide sequence ID" value="NZ_BAAAQY010000010.1"/>
</dbReference>
<dbReference type="PANTHER" id="PTHR11373:SF32">
    <property type="entry name" value="DEOXYGUANOSINETRIPHOSPHATE TRIPHOSPHOHYDROLASE"/>
    <property type="match status" value="1"/>
</dbReference>
<dbReference type="EMBL" id="BAAAQY010000010">
    <property type="protein sequence ID" value="GAA2243277.1"/>
    <property type="molecule type" value="Genomic_DNA"/>
</dbReference>
<feature type="region of interest" description="Disordered" evidence="1">
    <location>
        <begin position="1"/>
        <end position="24"/>
    </location>
</feature>
<protein>
    <submittedName>
        <fullName evidence="3">DNTP triphosphohydrolase</fullName>
    </submittedName>
</protein>
<evidence type="ECO:0000256" key="1">
    <source>
        <dbReference type="SAM" id="MobiDB-lite"/>
    </source>
</evidence>
<feature type="domain" description="HD/PDEase" evidence="2">
    <location>
        <begin position="69"/>
        <end position="305"/>
    </location>
</feature>
<feature type="compositionally biased region" description="Low complexity" evidence="1">
    <location>
        <begin position="220"/>
        <end position="231"/>
    </location>
</feature>
<feature type="region of interest" description="Disordered" evidence="1">
    <location>
        <begin position="190"/>
        <end position="231"/>
    </location>
</feature>
<proteinExistence type="predicted"/>
<dbReference type="InterPro" id="IPR050135">
    <property type="entry name" value="dGTPase-like"/>
</dbReference>
<dbReference type="Pfam" id="PF01966">
    <property type="entry name" value="HD"/>
    <property type="match status" value="1"/>
</dbReference>
<comment type="caution">
    <text evidence="3">The sequence shown here is derived from an EMBL/GenBank/DDBJ whole genome shotgun (WGS) entry which is preliminary data.</text>
</comment>
<dbReference type="InterPro" id="IPR003607">
    <property type="entry name" value="HD/PDEase_dom"/>
</dbReference>
<gene>
    <name evidence="3" type="primary">dgt</name>
    <name evidence="3" type="ORF">GCM10009851_30650</name>
</gene>